<comment type="caution">
    <text evidence="1">The sequence shown here is derived from an EMBL/GenBank/DDBJ whole genome shotgun (WGS) entry which is preliminary data.</text>
</comment>
<dbReference type="PANTHER" id="PTHR47197">
    <property type="entry name" value="PROTEIN NIRF"/>
    <property type="match status" value="1"/>
</dbReference>
<proteinExistence type="predicted"/>
<evidence type="ECO:0000313" key="1">
    <source>
        <dbReference type="EMBL" id="EBS2695102.1"/>
    </source>
</evidence>
<dbReference type="InterPro" id="IPR015943">
    <property type="entry name" value="WD40/YVTN_repeat-like_dom_sf"/>
</dbReference>
<gene>
    <name evidence="1" type="ORF">DRY71_20605</name>
</gene>
<organism evidence="1">
    <name type="scientific">Salmonella newport</name>
    <dbReference type="NCBI Taxonomy" id="108619"/>
    <lineage>
        <taxon>Bacteria</taxon>
        <taxon>Pseudomonadati</taxon>
        <taxon>Pseudomonadota</taxon>
        <taxon>Gammaproteobacteria</taxon>
        <taxon>Enterobacterales</taxon>
        <taxon>Enterobacteriaceae</taxon>
        <taxon>Salmonella</taxon>
    </lineage>
</organism>
<dbReference type="AlphaFoldDB" id="A0A5U9KV51"/>
<dbReference type="Proteomes" id="UP000839726">
    <property type="component" value="Unassembled WGS sequence"/>
</dbReference>
<evidence type="ECO:0008006" key="2">
    <source>
        <dbReference type="Google" id="ProtNLM"/>
    </source>
</evidence>
<name>A0A5U9KV51_SALNE</name>
<dbReference type="InterPro" id="IPR051200">
    <property type="entry name" value="Host-pathogen_enzymatic-act"/>
</dbReference>
<reference evidence="1" key="1">
    <citation type="submission" date="2018-07" db="EMBL/GenBank/DDBJ databases">
        <authorList>
            <person name="Ashton P.M."/>
            <person name="Dallman T."/>
            <person name="Nair S."/>
            <person name="De Pinna E."/>
            <person name="Peters T."/>
            <person name="Grant K."/>
        </authorList>
    </citation>
    <scope>NUCLEOTIDE SEQUENCE [LARGE SCALE GENOMIC DNA]</scope>
    <source>
        <strain evidence="1">436933</strain>
    </source>
</reference>
<dbReference type="Gene3D" id="2.130.10.10">
    <property type="entry name" value="YVTN repeat-like/Quinoprotein amine dehydrogenase"/>
    <property type="match status" value="1"/>
</dbReference>
<protein>
    <recommendedName>
        <fullName evidence="2">YncE family protein</fullName>
    </recommendedName>
</protein>
<dbReference type="InterPro" id="IPR011044">
    <property type="entry name" value="Quino_amine_DH_bsu"/>
</dbReference>
<dbReference type="EMBL" id="AAGUYM010000029">
    <property type="protein sequence ID" value="EBS2695102.1"/>
    <property type="molecule type" value="Genomic_DNA"/>
</dbReference>
<dbReference type="PANTHER" id="PTHR47197:SF3">
    <property type="entry name" value="DIHYDRO-HEME D1 DEHYDROGENASE"/>
    <property type="match status" value="1"/>
</dbReference>
<dbReference type="SUPFAM" id="SSF50969">
    <property type="entry name" value="YVTN repeat-like/Quinoprotein amine dehydrogenase"/>
    <property type="match status" value="1"/>
</dbReference>
<sequence>MKSLDTTQIQLNDIERIYPSTTVVELVYSDSQQALFVSAPDWQDETQSRVLRINPQKFSVESEIALEVKGFGITLDDSRGLLYLTQGFNGSVAVVDITENQLIATIPLMEEVVFEQLYQQEGISGKRLAFLMRELARFGVSEGYPWKLRELVFDPLSERLFLPGLGLGINSVLFVVDTRQRKLEKIIPGFGYNVVGITLDRDGRRIFVSNMQGQLFVVNPDTLGIVCCHEVAVDQLLNMVFDRRQNRLIGVDQGIDRSGWRNNHLEREYIPRSKGHEVFVLNADTAEIIARMATDEIPIGLAWDCNRERLYVANRRGIRVDKGEGTLTVFNTINYTLLQTLPFHPHPNSLAFDAEKKQLFITVKNDETLIRDKHPECVARVRLSNVFETSDHRPLST</sequence>
<accession>A0A5U9KV51</accession>